<dbReference type="InterPro" id="IPR001611">
    <property type="entry name" value="Leu-rich_rpt"/>
</dbReference>
<keyword evidence="1" id="KW-0433">Leucine-rich repeat</keyword>
<dbReference type="AlphaFoldDB" id="A0A8J1Y6U1"/>
<dbReference type="InterPro" id="IPR051279">
    <property type="entry name" value="PP1-Reg/Actin-Interact_Protein"/>
</dbReference>
<accession>A0A8J1Y6U1</accession>
<protein>
    <submittedName>
        <fullName evidence="5">Uncharacterized protein</fullName>
    </submittedName>
</protein>
<dbReference type="SMART" id="SM00368">
    <property type="entry name" value="LRR_RI"/>
    <property type="match status" value="6"/>
</dbReference>
<feature type="region of interest" description="Disordered" evidence="4">
    <location>
        <begin position="461"/>
        <end position="494"/>
    </location>
</feature>
<evidence type="ECO:0000256" key="2">
    <source>
        <dbReference type="ARBA" id="ARBA00022737"/>
    </source>
</evidence>
<organism evidence="5 6">
    <name type="scientific">Owenia fusiformis</name>
    <name type="common">Polychaete worm</name>
    <dbReference type="NCBI Taxonomy" id="6347"/>
    <lineage>
        <taxon>Eukaryota</taxon>
        <taxon>Metazoa</taxon>
        <taxon>Spiralia</taxon>
        <taxon>Lophotrochozoa</taxon>
        <taxon>Annelida</taxon>
        <taxon>Polychaeta</taxon>
        <taxon>Sedentaria</taxon>
        <taxon>Canalipalpata</taxon>
        <taxon>Sabellida</taxon>
        <taxon>Oweniida</taxon>
        <taxon>Oweniidae</taxon>
        <taxon>Owenia</taxon>
    </lineage>
</organism>
<dbReference type="Pfam" id="PF13516">
    <property type="entry name" value="LRR_6"/>
    <property type="match status" value="3"/>
</dbReference>
<keyword evidence="6" id="KW-1185">Reference proteome</keyword>
<gene>
    <name evidence="5" type="ORF">OFUS_LOCUS17809</name>
</gene>
<feature type="non-terminal residue" evidence="5">
    <location>
        <position position="494"/>
    </location>
</feature>
<reference evidence="5" key="1">
    <citation type="submission" date="2022-03" db="EMBL/GenBank/DDBJ databases">
        <authorList>
            <person name="Martin C."/>
        </authorList>
    </citation>
    <scope>NUCLEOTIDE SEQUENCE</scope>
</reference>
<dbReference type="OrthoDB" id="10034042at2759"/>
<dbReference type="Gene3D" id="3.80.10.10">
    <property type="entry name" value="Ribonuclease Inhibitor"/>
    <property type="match status" value="1"/>
</dbReference>
<comment type="caution">
    <text evidence="5">The sequence shown here is derived from an EMBL/GenBank/DDBJ whole genome shotgun (WGS) entry which is preliminary data.</text>
</comment>
<evidence type="ECO:0000313" key="5">
    <source>
        <dbReference type="EMBL" id="CAH1792889.1"/>
    </source>
</evidence>
<evidence type="ECO:0000256" key="1">
    <source>
        <dbReference type="ARBA" id="ARBA00022614"/>
    </source>
</evidence>
<dbReference type="EMBL" id="CAIIXF020000008">
    <property type="protein sequence ID" value="CAH1792889.1"/>
    <property type="molecule type" value="Genomic_DNA"/>
</dbReference>
<dbReference type="PANTHER" id="PTHR24112:SF9">
    <property type="entry name" value="PROTEIN PHOSPHATASE 1 REGULATORY SUBUNIT 37"/>
    <property type="match status" value="1"/>
</dbReference>
<evidence type="ECO:0000256" key="4">
    <source>
        <dbReference type="SAM" id="MobiDB-lite"/>
    </source>
</evidence>
<evidence type="ECO:0000256" key="3">
    <source>
        <dbReference type="ARBA" id="ARBA00038315"/>
    </source>
</evidence>
<dbReference type="InterPro" id="IPR032675">
    <property type="entry name" value="LRR_dom_sf"/>
</dbReference>
<feature type="region of interest" description="Disordered" evidence="4">
    <location>
        <begin position="21"/>
        <end position="47"/>
    </location>
</feature>
<dbReference type="Proteomes" id="UP000749559">
    <property type="component" value="Unassembled WGS sequence"/>
</dbReference>
<name>A0A8J1Y6U1_OWEFU</name>
<keyword evidence="2" id="KW-0677">Repeat</keyword>
<dbReference type="CDD" id="cd00116">
    <property type="entry name" value="LRR_RI"/>
    <property type="match status" value="1"/>
</dbReference>
<comment type="similarity">
    <text evidence="3">Belongs to the PPP1R37 family.</text>
</comment>
<dbReference type="PANTHER" id="PTHR24112">
    <property type="entry name" value="LEUCINE-RICH REPEAT, ISOFORM F-RELATED"/>
    <property type="match status" value="1"/>
</dbReference>
<proteinExistence type="inferred from homology"/>
<dbReference type="SUPFAM" id="SSF52047">
    <property type="entry name" value="RNI-like"/>
    <property type="match status" value="1"/>
</dbReference>
<evidence type="ECO:0000313" key="6">
    <source>
        <dbReference type="Proteomes" id="UP000749559"/>
    </source>
</evidence>
<sequence length="494" mass="55497">MSRSDVDVGIPALELENIVTSQSESEIQAAGERQPGNDTNSKTNGKVRRSVTFPTDDLIVASYMEPPNPWISAATCSKDELVSSYKRSCEAHCVKPFPKLVTQLQQIDEFGRRYNSLSLKGERLELRAVESLEEIFRRVQFNIVEVEATHLDDESAIALFDMLEYYESATRLNMSFNKNIGPRGWLACSKLLKKTPCIEFLDARNCVFTEQTMPMLGRAIRMGSALTILHLENANLSGRPLLILVAAIKLNECLKELFLADNRMMPSDGIQLGNMLKFNHKLELLDVRNNHLQDVGVSHLCDGLYEQSLGQGLKTLVLWNNQITYQAMPSLGRALSSTKGLETLNLGHNNVTNEGIHTLKDGLLKNKSLLRIGLQAAKLSCEGAVALAEYVADSLTLVRLDLRENDIKTAGLMAIGLSLKVSETMLRVDLDKEPKRESGVKEYAEQQRALLEQITSTLQRNKELQDSRAEQKRLQELQNKEQEKLNQEQEKRNQ</sequence>